<feature type="chain" id="PRO_5024864029" evidence="1">
    <location>
        <begin position="21"/>
        <end position="76"/>
    </location>
</feature>
<dbReference type="EMBL" id="ML739166">
    <property type="protein sequence ID" value="KAE8351530.1"/>
    <property type="molecule type" value="Genomic_DNA"/>
</dbReference>
<proteinExistence type="predicted"/>
<accession>A0A5N6Z675</accession>
<dbReference type="Proteomes" id="UP000327118">
    <property type="component" value="Unassembled WGS sequence"/>
</dbReference>
<evidence type="ECO:0000313" key="2">
    <source>
        <dbReference type="EMBL" id="KAE8351530.1"/>
    </source>
</evidence>
<gene>
    <name evidence="2" type="ORF">BDV28DRAFT_136898</name>
</gene>
<feature type="signal peptide" evidence="1">
    <location>
        <begin position="1"/>
        <end position="20"/>
    </location>
</feature>
<dbReference type="AlphaFoldDB" id="A0A5N6Z675"/>
<reference evidence="3" key="1">
    <citation type="submission" date="2019-04" db="EMBL/GenBank/DDBJ databases">
        <title>Friends and foes A comparative genomics studyof 23 Aspergillus species from section Flavi.</title>
        <authorList>
            <consortium name="DOE Joint Genome Institute"/>
            <person name="Kjaerbolling I."/>
            <person name="Vesth T."/>
            <person name="Frisvad J.C."/>
            <person name="Nybo J.L."/>
            <person name="Theobald S."/>
            <person name="Kildgaard S."/>
            <person name="Isbrandt T."/>
            <person name="Kuo A."/>
            <person name="Sato A."/>
            <person name="Lyhne E.K."/>
            <person name="Kogle M.E."/>
            <person name="Wiebenga A."/>
            <person name="Kun R.S."/>
            <person name="Lubbers R.J."/>
            <person name="Makela M.R."/>
            <person name="Barry K."/>
            <person name="Chovatia M."/>
            <person name="Clum A."/>
            <person name="Daum C."/>
            <person name="Haridas S."/>
            <person name="He G."/>
            <person name="LaButti K."/>
            <person name="Lipzen A."/>
            <person name="Mondo S."/>
            <person name="Riley R."/>
            <person name="Salamov A."/>
            <person name="Simmons B.A."/>
            <person name="Magnuson J.K."/>
            <person name="Henrissat B."/>
            <person name="Mortensen U.H."/>
            <person name="Larsen T.O."/>
            <person name="Devries R.P."/>
            <person name="Grigoriev I.V."/>
            <person name="Machida M."/>
            <person name="Baker S.E."/>
            <person name="Andersen M.R."/>
        </authorList>
    </citation>
    <scope>NUCLEOTIDE SEQUENCE [LARGE SCALE GENOMIC DNA]</scope>
    <source>
        <strain evidence="3">CBS 553.77</strain>
    </source>
</reference>
<keyword evidence="1" id="KW-0732">Signal</keyword>
<organism evidence="2 3">
    <name type="scientific">Aspergillus coremiiformis</name>
    <dbReference type="NCBI Taxonomy" id="138285"/>
    <lineage>
        <taxon>Eukaryota</taxon>
        <taxon>Fungi</taxon>
        <taxon>Dikarya</taxon>
        <taxon>Ascomycota</taxon>
        <taxon>Pezizomycotina</taxon>
        <taxon>Eurotiomycetes</taxon>
        <taxon>Eurotiomycetidae</taxon>
        <taxon>Eurotiales</taxon>
        <taxon>Aspergillaceae</taxon>
        <taxon>Aspergillus</taxon>
        <taxon>Aspergillus subgen. Circumdati</taxon>
    </lineage>
</organism>
<evidence type="ECO:0000313" key="3">
    <source>
        <dbReference type="Proteomes" id="UP000327118"/>
    </source>
</evidence>
<evidence type="ECO:0000256" key="1">
    <source>
        <dbReference type="SAM" id="SignalP"/>
    </source>
</evidence>
<name>A0A5N6Z675_9EURO</name>
<keyword evidence="3" id="KW-1185">Reference proteome</keyword>
<protein>
    <submittedName>
        <fullName evidence="2">Uncharacterized protein</fullName>
    </submittedName>
</protein>
<sequence length="76" mass="8206">MNGKVPIGILLLIMSQLYTPNGPLVKAIGFGDSRKTHLALFPFSSSNEPGHFISIIDSAAYDNEGRVIFAILDTTL</sequence>